<dbReference type="PaxDb" id="411902-CLOBOL_05988"/>
<reference evidence="1 2" key="1">
    <citation type="submission" date="2007-08" db="EMBL/GenBank/DDBJ databases">
        <authorList>
            <person name="Fulton L."/>
            <person name="Clifton S."/>
            <person name="Fulton B."/>
            <person name="Xu J."/>
            <person name="Minx P."/>
            <person name="Pepin K.H."/>
            <person name="Johnson M."/>
            <person name="Thiruvilangam P."/>
            <person name="Bhonagiri V."/>
            <person name="Nash W.E."/>
            <person name="Mardis E.R."/>
            <person name="Wilson R.K."/>
        </authorList>
    </citation>
    <scope>NUCLEOTIDE SEQUENCE [LARGE SCALE GENOMIC DNA]</scope>
    <source>
        <strain evidence="2">ATCC BAA-613 / DSM 15670 / CCUG 46953 / JCM 12243 / WAL 16351</strain>
    </source>
</reference>
<reference evidence="1 2" key="2">
    <citation type="submission" date="2007-09" db="EMBL/GenBank/DDBJ databases">
        <title>Draft genome sequence of Clostridium bolteae (ATCC BAA-613).</title>
        <authorList>
            <person name="Sudarsanam P."/>
            <person name="Ley R."/>
            <person name="Guruge J."/>
            <person name="Turnbaugh P.J."/>
            <person name="Mahowald M."/>
            <person name="Liep D."/>
            <person name="Gordon J."/>
        </authorList>
    </citation>
    <scope>NUCLEOTIDE SEQUENCE [LARGE SCALE GENOMIC DNA]</scope>
    <source>
        <strain evidence="2">ATCC BAA-613 / DSM 15670 / CCUG 46953 / JCM 12243 / WAL 16351</strain>
    </source>
</reference>
<comment type="caution">
    <text evidence="1">The sequence shown here is derived from an EMBL/GenBank/DDBJ whole genome shotgun (WGS) entry which is preliminary data.</text>
</comment>
<protein>
    <submittedName>
        <fullName evidence="1">Uncharacterized protein</fullName>
    </submittedName>
</protein>
<proteinExistence type="predicted"/>
<organism evidence="1 2">
    <name type="scientific">Enterocloster bolteae (strain ATCC BAA-613 / DSM 15670 / CCUG 46953 / JCM 12243 / WAL 16351)</name>
    <name type="common">Clostridium bolteae</name>
    <dbReference type="NCBI Taxonomy" id="411902"/>
    <lineage>
        <taxon>Bacteria</taxon>
        <taxon>Bacillati</taxon>
        <taxon>Bacillota</taxon>
        <taxon>Clostridia</taxon>
        <taxon>Lachnospirales</taxon>
        <taxon>Lachnospiraceae</taxon>
        <taxon>Enterocloster</taxon>
    </lineage>
</organism>
<sequence length="35" mass="4306">MFNNYPSTLFENPKILKKIAPYHLVRSFFYEFHNV</sequence>
<dbReference type="Proteomes" id="UP000005396">
    <property type="component" value="Unassembled WGS sequence"/>
</dbReference>
<accession>A8S1I9</accession>
<dbReference type="HOGENOM" id="CLU_3364192_0_0_9"/>
<dbReference type="AlphaFoldDB" id="A8S1I9"/>
<evidence type="ECO:0000313" key="1">
    <source>
        <dbReference type="EMBL" id="EDP13810.1"/>
    </source>
</evidence>
<gene>
    <name evidence="1" type="ORF">CLOBOL_05988</name>
</gene>
<dbReference type="EMBL" id="ABCC02000046">
    <property type="protein sequence ID" value="EDP13810.1"/>
    <property type="molecule type" value="Genomic_DNA"/>
</dbReference>
<evidence type="ECO:0000313" key="2">
    <source>
        <dbReference type="Proteomes" id="UP000005396"/>
    </source>
</evidence>
<name>A8S1I9_ENTBW</name>